<evidence type="ECO:0000313" key="4">
    <source>
        <dbReference type="Proteomes" id="UP000794436"/>
    </source>
</evidence>
<dbReference type="Gene3D" id="2.60.40.640">
    <property type="match status" value="2"/>
</dbReference>
<dbReference type="AlphaFoldDB" id="A0A8K1FNB0"/>
<dbReference type="InterPro" id="IPR014756">
    <property type="entry name" value="Ig_E-set"/>
</dbReference>
<feature type="region of interest" description="Disordered" evidence="1">
    <location>
        <begin position="349"/>
        <end position="382"/>
    </location>
</feature>
<reference evidence="3" key="1">
    <citation type="submission" date="2019-03" db="EMBL/GenBank/DDBJ databases">
        <title>Long read genome sequence of the mycoparasitic Pythium oligandrum ATCC 38472 isolated from sugarbeet rhizosphere.</title>
        <authorList>
            <person name="Gaulin E."/>
        </authorList>
    </citation>
    <scope>NUCLEOTIDE SEQUENCE</scope>
    <source>
        <strain evidence="3">ATCC 38472_TT</strain>
    </source>
</reference>
<sequence>MDYRNTNTNPNATMNPRGTRLFGGELGVKGLLRVVVDRPVYRAGELVTGSIFVSIREPIRCDTLSLSIVGEEIAQWMQSGDHHSQYHEFLKHEIVTAVLPDPLLPGEYMYPFEFQLQDDLPGVLDADSLFGTVDSLHATIKYTLRSRIRVQGRFVSDLETQFNLVVRSKEAPVSRTSAVERTVSKKVRALRVLNCGTCHLAAAMPKNTFTLAEIARVDCFVNNHTSRVGVREVRCALYQDVTLKLPSGETRRCTRQVTQIKCKGPRSGDMMERPLQLGLSGKARHPTTVGNFLRCEYRVRIECDLAFGSEISVDFPIIIVANDVGQPQHIMYSFPTGRREGNAIRQDRISQNHDPQIPLPSSARQRQHSGAAFDPTQSYQPL</sequence>
<evidence type="ECO:0000313" key="3">
    <source>
        <dbReference type="EMBL" id="TMW65687.1"/>
    </source>
</evidence>
<dbReference type="InterPro" id="IPR014752">
    <property type="entry name" value="Arrestin-like_C"/>
</dbReference>
<dbReference type="OrthoDB" id="7785529at2759"/>
<evidence type="ECO:0000259" key="2">
    <source>
        <dbReference type="SMART" id="SM01017"/>
    </source>
</evidence>
<dbReference type="SMART" id="SM01017">
    <property type="entry name" value="Arrestin_C"/>
    <property type="match status" value="1"/>
</dbReference>
<dbReference type="Proteomes" id="UP000794436">
    <property type="component" value="Unassembled WGS sequence"/>
</dbReference>
<feature type="domain" description="Arrestin C-terminal-like" evidence="2">
    <location>
        <begin position="194"/>
        <end position="324"/>
    </location>
</feature>
<dbReference type="InterPro" id="IPR011021">
    <property type="entry name" value="Arrestin-like_N"/>
</dbReference>
<name>A0A8K1FNB0_PYTOL</name>
<keyword evidence="4" id="KW-1185">Reference proteome</keyword>
<dbReference type="Pfam" id="PF02752">
    <property type="entry name" value="Arrestin_C"/>
    <property type="match status" value="1"/>
</dbReference>
<dbReference type="InterPro" id="IPR011022">
    <property type="entry name" value="Arrestin_C-like"/>
</dbReference>
<accession>A0A8K1FNB0</accession>
<dbReference type="PANTHER" id="PTHR11188:SF17">
    <property type="entry name" value="FI21816P1"/>
    <property type="match status" value="1"/>
</dbReference>
<dbReference type="PANTHER" id="PTHR11188">
    <property type="entry name" value="ARRESTIN DOMAIN CONTAINING PROTEIN"/>
    <property type="match status" value="1"/>
</dbReference>
<dbReference type="InterPro" id="IPR050357">
    <property type="entry name" value="Arrestin_domain-protein"/>
</dbReference>
<dbReference type="EMBL" id="SPLM01000037">
    <property type="protein sequence ID" value="TMW65687.1"/>
    <property type="molecule type" value="Genomic_DNA"/>
</dbReference>
<dbReference type="Pfam" id="PF00339">
    <property type="entry name" value="Arrestin_N"/>
    <property type="match status" value="1"/>
</dbReference>
<protein>
    <recommendedName>
        <fullName evidence="2">Arrestin C-terminal-like domain-containing protein</fullName>
    </recommendedName>
</protein>
<comment type="caution">
    <text evidence="3">The sequence shown here is derived from an EMBL/GenBank/DDBJ whole genome shotgun (WGS) entry which is preliminary data.</text>
</comment>
<dbReference type="SUPFAM" id="SSF81296">
    <property type="entry name" value="E set domains"/>
    <property type="match status" value="2"/>
</dbReference>
<dbReference type="GO" id="GO:0015031">
    <property type="term" value="P:protein transport"/>
    <property type="evidence" value="ECO:0007669"/>
    <property type="project" value="TreeGrafter"/>
</dbReference>
<evidence type="ECO:0000256" key="1">
    <source>
        <dbReference type="SAM" id="MobiDB-lite"/>
    </source>
</evidence>
<gene>
    <name evidence="3" type="ORF">Poli38472_008329</name>
</gene>
<dbReference type="GO" id="GO:0005737">
    <property type="term" value="C:cytoplasm"/>
    <property type="evidence" value="ECO:0007669"/>
    <property type="project" value="TreeGrafter"/>
</dbReference>
<organism evidence="3 4">
    <name type="scientific">Pythium oligandrum</name>
    <name type="common">Mycoparasitic fungus</name>
    <dbReference type="NCBI Taxonomy" id="41045"/>
    <lineage>
        <taxon>Eukaryota</taxon>
        <taxon>Sar</taxon>
        <taxon>Stramenopiles</taxon>
        <taxon>Oomycota</taxon>
        <taxon>Peronosporomycetes</taxon>
        <taxon>Pythiales</taxon>
        <taxon>Pythiaceae</taxon>
        <taxon>Pythium</taxon>
    </lineage>
</organism>
<proteinExistence type="predicted"/>